<keyword evidence="1" id="KW-0472">Membrane</keyword>
<proteinExistence type="predicted"/>
<dbReference type="AlphaFoldDB" id="J9GI29"/>
<organism evidence="2">
    <name type="scientific">gut metagenome</name>
    <dbReference type="NCBI Taxonomy" id="749906"/>
    <lineage>
        <taxon>unclassified sequences</taxon>
        <taxon>metagenomes</taxon>
        <taxon>organismal metagenomes</taxon>
    </lineage>
</organism>
<name>J9GI29_9ZZZZ</name>
<reference evidence="2" key="1">
    <citation type="journal article" date="2012" name="PLoS ONE">
        <title>Gene sets for utilization of primary and secondary nutrition supplies in the distal gut of endangered iberian lynx.</title>
        <authorList>
            <person name="Alcaide M."/>
            <person name="Messina E."/>
            <person name="Richter M."/>
            <person name="Bargiela R."/>
            <person name="Peplies J."/>
            <person name="Huws S.A."/>
            <person name="Newbold C.J."/>
            <person name="Golyshin P.N."/>
            <person name="Simon M.A."/>
            <person name="Lopez G."/>
            <person name="Yakimov M.M."/>
            <person name="Ferrer M."/>
        </authorList>
    </citation>
    <scope>NUCLEOTIDE SEQUENCE</scope>
</reference>
<evidence type="ECO:0000256" key="1">
    <source>
        <dbReference type="SAM" id="Phobius"/>
    </source>
</evidence>
<accession>J9GI29</accession>
<dbReference type="EMBL" id="AMCI01002905">
    <property type="protein sequence ID" value="EJX01563.1"/>
    <property type="molecule type" value="Genomic_DNA"/>
</dbReference>
<feature type="transmembrane region" description="Helical" evidence="1">
    <location>
        <begin position="6"/>
        <end position="28"/>
    </location>
</feature>
<gene>
    <name evidence="2" type="ORF">EVA_10331</name>
</gene>
<protein>
    <submittedName>
        <fullName evidence="2">Uncharacterized protein</fullName>
    </submittedName>
</protein>
<keyword evidence="1" id="KW-0812">Transmembrane</keyword>
<evidence type="ECO:0000313" key="2">
    <source>
        <dbReference type="EMBL" id="EJX01563.1"/>
    </source>
</evidence>
<sequence length="54" mass="6069">MITHLLIGYIFKTGMLITSTYSLGLIQVSKFAIGKYSRCGSSFLKLEANRRQLV</sequence>
<keyword evidence="1" id="KW-1133">Transmembrane helix</keyword>
<comment type="caution">
    <text evidence="2">The sequence shown here is derived from an EMBL/GenBank/DDBJ whole genome shotgun (WGS) entry which is preliminary data.</text>
</comment>